<keyword evidence="2" id="KW-0012">Acyltransferase</keyword>
<dbReference type="Proteomes" id="UP000193335">
    <property type="component" value="Unassembled WGS sequence"/>
</dbReference>
<dbReference type="PROSITE" id="PS51186">
    <property type="entry name" value="GNAT"/>
    <property type="match status" value="1"/>
</dbReference>
<dbReference type="GO" id="GO:0016747">
    <property type="term" value="F:acyltransferase activity, transferring groups other than amino-acyl groups"/>
    <property type="evidence" value="ECO:0007669"/>
    <property type="project" value="InterPro"/>
</dbReference>
<accession>A0A1Y2J646</accession>
<comment type="caution">
    <text evidence="4">The sequence shown here is derived from an EMBL/GenBank/DDBJ whole genome shotgun (WGS) entry which is preliminary data.</text>
</comment>
<keyword evidence="1 4" id="KW-0808">Transferase</keyword>
<proteinExistence type="predicted"/>
<dbReference type="AlphaFoldDB" id="A0A1Y2J646"/>
<organism evidence="4 5">
    <name type="scientific">Bradyrhizobium japonicum</name>
    <dbReference type="NCBI Taxonomy" id="375"/>
    <lineage>
        <taxon>Bacteria</taxon>
        <taxon>Pseudomonadati</taxon>
        <taxon>Pseudomonadota</taxon>
        <taxon>Alphaproteobacteria</taxon>
        <taxon>Hyphomicrobiales</taxon>
        <taxon>Nitrobacteraceae</taxon>
        <taxon>Bradyrhizobium</taxon>
    </lineage>
</organism>
<dbReference type="CDD" id="cd04301">
    <property type="entry name" value="NAT_SF"/>
    <property type="match status" value="1"/>
</dbReference>
<evidence type="ECO:0000259" key="3">
    <source>
        <dbReference type="PROSITE" id="PS51186"/>
    </source>
</evidence>
<evidence type="ECO:0000313" key="4">
    <source>
        <dbReference type="EMBL" id="OSJ21216.1"/>
    </source>
</evidence>
<evidence type="ECO:0000256" key="2">
    <source>
        <dbReference type="ARBA" id="ARBA00023315"/>
    </source>
</evidence>
<gene>
    <name evidence="4" type="ORF">BSZ19_48170</name>
</gene>
<dbReference type="Pfam" id="PF00583">
    <property type="entry name" value="Acetyltransf_1"/>
    <property type="match status" value="1"/>
</dbReference>
<dbReference type="EMBL" id="NAFL01000287">
    <property type="protein sequence ID" value="OSJ21216.1"/>
    <property type="molecule type" value="Genomic_DNA"/>
</dbReference>
<dbReference type="PANTHER" id="PTHR43072:SF23">
    <property type="entry name" value="UPF0039 PROTEIN C11D3.02C"/>
    <property type="match status" value="1"/>
</dbReference>
<dbReference type="InterPro" id="IPR016181">
    <property type="entry name" value="Acyl_CoA_acyltransferase"/>
</dbReference>
<feature type="domain" description="N-acetyltransferase" evidence="3">
    <location>
        <begin position="16"/>
        <end position="173"/>
    </location>
</feature>
<dbReference type="RefSeq" id="WP_085405586.1">
    <property type="nucleotide sequence ID" value="NZ_NAFL01000287.1"/>
</dbReference>
<dbReference type="Gene3D" id="3.40.630.30">
    <property type="match status" value="1"/>
</dbReference>
<reference evidence="4 5" key="1">
    <citation type="submission" date="2017-03" db="EMBL/GenBank/DDBJ databases">
        <title>Whole genome sequences of fourteen strains of Bradyrhizobium canariense and one strain of Bradyrhizobium japonicum isolated from Lupinus (Papilionoideae: Genisteae) species in Algeria.</title>
        <authorList>
            <person name="Crovadore J."/>
            <person name="Chekireb D."/>
            <person name="Brachmann A."/>
            <person name="Chablais R."/>
            <person name="Cochard B."/>
            <person name="Lefort F."/>
        </authorList>
    </citation>
    <scope>NUCLEOTIDE SEQUENCE [LARGE SCALE GENOMIC DNA]</scope>
    <source>
        <strain evidence="4 5">UBMA197</strain>
    </source>
</reference>
<name>A0A1Y2J646_BRAJP</name>
<dbReference type="PANTHER" id="PTHR43072">
    <property type="entry name" value="N-ACETYLTRANSFERASE"/>
    <property type="match status" value="1"/>
</dbReference>
<dbReference type="SUPFAM" id="SSF55729">
    <property type="entry name" value="Acyl-CoA N-acyltransferases (Nat)"/>
    <property type="match status" value="1"/>
</dbReference>
<evidence type="ECO:0000313" key="5">
    <source>
        <dbReference type="Proteomes" id="UP000193335"/>
    </source>
</evidence>
<sequence>MSVTSARERLRDGSPVEVRALRPEDEADMLPALDQASPQSLQRRFFAMKSHFKERAFFMDVDFKNHIALVARAEEAGRKAVVGGCRYIVSEPGRAEMAFMEVNAWQGRGVGSMLMRHLVDIARETGLKELTAEVLPENTSMLKVFGRFGFRSAARRDPQTDLVACFPWDFALPRGRTKFPLQGRARNRSLRKRAIN</sequence>
<protein>
    <submittedName>
        <fullName evidence="4">GNAT family N-acetyltransferase</fullName>
    </submittedName>
</protein>
<evidence type="ECO:0000256" key="1">
    <source>
        <dbReference type="ARBA" id="ARBA00022679"/>
    </source>
</evidence>
<dbReference type="InterPro" id="IPR000182">
    <property type="entry name" value="GNAT_dom"/>
</dbReference>